<keyword evidence="2 8" id="KW-0808">Transferase</keyword>
<comment type="subcellular location">
    <subcellularLocation>
        <location evidence="8">Cytoplasm</location>
    </subcellularLocation>
</comment>
<feature type="binding site" evidence="8">
    <location>
        <position position="104"/>
    </location>
    <ligand>
        <name>Mg(2+)</name>
        <dbReference type="ChEBI" id="CHEBI:18420"/>
    </ligand>
</feature>
<feature type="binding site" evidence="8">
    <location>
        <begin position="13"/>
        <end position="15"/>
    </location>
    <ligand>
        <name>GTP</name>
        <dbReference type="ChEBI" id="CHEBI:37565"/>
    </ligand>
</feature>
<comment type="function">
    <text evidence="8">Transfers a GMP moiety from GTP to Mo-molybdopterin (Mo-MPT) cofactor (Moco or molybdenum cofactor) to form Mo-molybdopterin guanine dinucleotide (Mo-MGD) cofactor.</text>
</comment>
<dbReference type="GO" id="GO:0061603">
    <property type="term" value="F:molybdenum cofactor guanylyltransferase activity"/>
    <property type="evidence" value="ECO:0007669"/>
    <property type="project" value="UniProtKB-EC"/>
</dbReference>
<dbReference type="EC" id="2.7.7.77" evidence="8"/>
<dbReference type="InterPro" id="IPR029044">
    <property type="entry name" value="Nucleotide-diphossugar_trans"/>
</dbReference>
<keyword evidence="6 8" id="KW-0342">GTP-binding</keyword>
<keyword evidence="7 8" id="KW-0501">Molybdenum cofactor biosynthesis</keyword>
<dbReference type="SUPFAM" id="SSF53448">
    <property type="entry name" value="Nucleotide-diphospho-sugar transferases"/>
    <property type="match status" value="1"/>
</dbReference>
<dbReference type="PANTHER" id="PTHR19136">
    <property type="entry name" value="MOLYBDENUM COFACTOR GUANYLYLTRANSFERASE"/>
    <property type="match status" value="1"/>
</dbReference>
<evidence type="ECO:0000256" key="2">
    <source>
        <dbReference type="ARBA" id="ARBA00022679"/>
    </source>
</evidence>
<feature type="binding site" evidence="8">
    <location>
        <position position="72"/>
    </location>
    <ligand>
        <name>GTP</name>
        <dbReference type="ChEBI" id="CHEBI:37565"/>
    </ligand>
</feature>
<dbReference type="InterPro" id="IPR013482">
    <property type="entry name" value="Molybde_CF_guanTrfase"/>
</dbReference>
<dbReference type="InterPro" id="IPR025877">
    <property type="entry name" value="MobA-like_NTP_Trfase"/>
</dbReference>
<evidence type="ECO:0000256" key="8">
    <source>
        <dbReference type="HAMAP-Rule" id="MF_00316"/>
    </source>
</evidence>
<comment type="similarity">
    <text evidence="8">Belongs to the MobA family.</text>
</comment>
<name>A0ABS8XUF9_9BURK</name>
<evidence type="ECO:0000256" key="1">
    <source>
        <dbReference type="ARBA" id="ARBA00022490"/>
    </source>
</evidence>
<feature type="binding site" evidence="8">
    <location>
        <position position="26"/>
    </location>
    <ligand>
        <name>GTP</name>
        <dbReference type="ChEBI" id="CHEBI:37565"/>
    </ligand>
</feature>
<evidence type="ECO:0000256" key="5">
    <source>
        <dbReference type="ARBA" id="ARBA00022842"/>
    </source>
</evidence>
<feature type="domain" description="MobA-like NTP transferase" evidence="9">
    <location>
        <begin position="10"/>
        <end position="162"/>
    </location>
</feature>
<accession>A0ABS8XUF9</accession>
<feature type="binding site" evidence="8">
    <location>
        <position position="104"/>
    </location>
    <ligand>
        <name>GTP</name>
        <dbReference type="ChEBI" id="CHEBI:37565"/>
    </ligand>
</feature>
<evidence type="ECO:0000259" key="9">
    <source>
        <dbReference type="Pfam" id="PF12804"/>
    </source>
</evidence>
<dbReference type="RefSeq" id="WP_233371390.1">
    <property type="nucleotide sequence ID" value="NZ_JAJTWU010000003.1"/>
</dbReference>
<reference evidence="10 11" key="1">
    <citation type="submission" date="2021-12" db="EMBL/GenBank/DDBJ databases">
        <title>Genome seq of P8.</title>
        <authorList>
            <person name="Seo T."/>
        </authorList>
    </citation>
    <scope>NUCLEOTIDE SEQUENCE [LARGE SCALE GENOMIC DNA]</scope>
    <source>
        <strain evidence="10 11">P8</strain>
    </source>
</reference>
<comment type="caution">
    <text evidence="10">The sequence shown here is derived from an EMBL/GenBank/DDBJ whole genome shotgun (WGS) entry which is preliminary data.</text>
</comment>
<keyword evidence="10" id="KW-0548">Nucleotidyltransferase</keyword>
<keyword evidence="11" id="KW-1185">Reference proteome</keyword>
<dbReference type="Gene3D" id="3.90.550.10">
    <property type="entry name" value="Spore Coat Polysaccharide Biosynthesis Protein SpsA, Chain A"/>
    <property type="match status" value="1"/>
</dbReference>
<keyword evidence="5 8" id="KW-0460">Magnesium</keyword>
<gene>
    <name evidence="8 10" type="primary">mobA</name>
    <name evidence="10" type="ORF">LXT13_08385</name>
</gene>
<organism evidence="10 11">
    <name type="scientific">Pelomonas cellulosilytica</name>
    <dbReference type="NCBI Taxonomy" id="2906762"/>
    <lineage>
        <taxon>Bacteria</taxon>
        <taxon>Pseudomonadati</taxon>
        <taxon>Pseudomonadota</taxon>
        <taxon>Betaproteobacteria</taxon>
        <taxon>Burkholderiales</taxon>
        <taxon>Sphaerotilaceae</taxon>
        <taxon>Roseateles</taxon>
    </lineage>
</organism>
<keyword evidence="1 8" id="KW-0963">Cytoplasm</keyword>
<proteinExistence type="inferred from homology"/>
<comment type="caution">
    <text evidence="8">Lacks conserved residue(s) required for the propagation of feature annotation.</text>
</comment>
<dbReference type="Pfam" id="PF12804">
    <property type="entry name" value="NTP_transf_3"/>
    <property type="match status" value="1"/>
</dbReference>
<evidence type="ECO:0000313" key="11">
    <source>
        <dbReference type="Proteomes" id="UP001200741"/>
    </source>
</evidence>
<protein>
    <recommendedName>
        <fullName evidence="8">Molybdenum cofactor guanylyltransferase</fullName>
        <shortName evidence="8">MoCo guanylyltransferase</shortName>
        <ecNumber evidence="8">2.7.7.77</ecNumber>
    </recommendedName>
    <alternativeName>
        <fullName evidence="8">GTP:molybdopterin guanylyltransferase</fullName>
    </alternativeName>
    <alternativeName>
        <fullName evidence="8">Mo-MPT guanylyltransferase</fullName>
    </alternativeName>
    <alternativeName>
        <fullName evidence="8">Molybdopterin guanylyltransferase</fullName>
    </alternativeName>
    <alternativeName>
        <fullName evidence="8">Molybdopterin-guanine dinucleotide synthase</fullName>
        <shortName evidence="8">MGD synthase</shortName>
    </alternativeName>
</protein>
<keyword evidence="4 8" id="KW-0547">Nucleotide-binding</keyword>
<evidence type="ECO:0000256" key="4">
    <source>
        <dbReference type="ARBA" id="ARBA00022741"/>
    </source>
</evidence>
<comment type="catalytic activity">
    <reaction evidence="8">
        <text>Mo-molybdopterin + GTP + H(+) = Mo-molybdopterin guanine dinucleotide + diphosphate</text>
        <dbReference type="Rhea" id="RHEA:34243"/>
        <dbReference type="ChEBI" id="CHEBI:15378"/>
        <dbReference type="ChEBI" id="CHEBI:33019"/>
        <dbReference type="ChEBI" id="CHEBI:37565"/>
        <dbReference type="ChEBI" id="CHEBI:71302"/>
        <dbReference type="ChEBI" id="CHEBI:71310"/>
        <dbReference type="EC" id="2.7.7.77"/>
    </reaction>
</comment>
<evidence type="ECO:0000256" key="3">
    <source>
        <dbReference type="ARBA" id="ARBA00022723"/>
    </source>
</evidence>
<dbReference type="PANTHER" id="PTHR19136:SF81">
    <property type="entry name" value="MOLYBDENUM COFACTOR GUANYLYLTRANSFERASE"/>
    <property type="match status" value="1"/>
</dbReference>
<sequence length="190" mass="20229">MSTAATEITGLVLAGGLARRMGGVDKGLQPWRGRPLAAQVLDALRPQVERLLISANRHLEAYAAFGAPVLTDPPDLEFAGPLAGMLAGLNALPPDAWLLTAPCDSPHLPADLGLRLLDAARPHGLAFAQADREHPTHALLHARLREPLAAYLRGGGRAVLGWMRTQAHGVARFADEAAFANFNHLEDLRG</sequence>
<dbReference type="NCBIfam" id="TIGR02665">
    <property type="entry name" value="molyb_mobA"/>
    <property type="match status" value="1"/>
</dbReference>
<dbReference type="CDD" id="cd02503">
    <property type="entry name" value="MobA"/>
    <property type="match status" value="1"/>
</dbReference>
<evidence type="ECO:0000256" key="7">
    <source>
        <dbReference type="ARBA" id="ARBA00023150"/>
    </source>
</evidence>
<comment type="domain">
    <text evidence="8">The N-terminal domain determines nucleotide recognition and specific binding, while the C-terminal domain determines the specific binding to the target protein.</text>
</comment>
<comment type="cofactor">
    <cofactor evidence="8">
        <name>Mg(2+)</name>
        <dbReference type="ChEBI" id="CHEBI:18420"/>
    </cofactor>
</comment>
<dbReference type="Proteomes" id="UP001200741">
    <property type="component" value="Unassembled WGS sequence"/>
</dbReference>
<comment type="subunit">
    <text evidence="8">Monomer.</text>
</comment>
<evidence type="ECO:0000313" key="10">
    <source>
        <dbReference type="EMBL" id="MCE4554461.1"/>
    </source>
</evidence>
<evidence type="ECO:0000256" key="6">
    <source>
        <dbReference type="ARBA" id="ARBA00023134"/>
    </source>
</evidence>
<dbReference type="HAMAP" id="MF_00316">
    <property type="entry name" value="MobA"/>
    <property type="match status" value="1"/>
</dbReference>
<dbReference type="EMBL" id="JAJTWU010000003">
    <property type="protein sequence ID" value="MCE4554461.1"/>
    <property type="molecule type" value="Genomic_DNA"/>
</dbReference>
<keyword evidence="3 8" id="KW-0479">Metal-binding</keyword>